<accession>A0A0N8QF28</accession>
<gene>
    <name evidence="1" type="ORF">ALO91_02555</name>
</gene>
<proteinExistence type="predicted"/>
<dbReference type="PATRIC" id="fig|199198.5.peg.3620"/>
<name>A0A0N8QF28_PSESX</name>
<sequence>MRLHPEEGGVVRPEGVGAGCSGYSAAQAKHREKASSGAVEACSLHPDHFVEVASSHGFEVLEMLSPDKQLERYCQRREEGLSLTPNIYLVYSVKA</sequence>
<evidence type="ECO:0000313" key="2">
    <source>
        <dbReference type="Proteomes" id="UP000050297"/>
    </source>
</evidence>
<organism evidence="1 2">
    <name type="scientific">Pseudomonas syringae pv. aceris</name>
    <dbReference type="NCBI Taxonomy" id="199198"/>
    <lineage>
        <taxon>Bacteria</taxon>
        <taxon>Pseudomonadati</taxon>
        <taxon>Pseudomonadota</taxon>
        <taxon>Gammaproteobacteria</taxon>
        <taxon>Pseudomonadales</taxon>
        <taxon>Pseudomonadaceae</taxon>
        <taxon>Pseudomonas</taxon>
        <taxon>Pseudomonas syringae</taxon>
    </lineage>
</organism>
<dbReference type="Proteomes" id="UP000050297">
    <property type="component" value="Unassembled WGS sequence"/>
</dbReference>
<dbReference type="AlphaFoldDB" id="A0A0N8QF28"/>
<reference evidence="1 2" key="1">
    <citation type="submission" date="2015-09" db="EMBL/GenBank/DDBJ databases">
        <title>Genome announcement of multiple Pseudomonas syringae strains.</title>
        <authorList>
            <person name="Thakur S."/>
            <person name="Wang P.W."/>
            <person name="Gong Y."/>
            <person name="Weir B.S."/>
            <person name="Guttman D.S."/>
        </authorList>
    </citation>
    <scope>NUCLEOTIDE SEQUENCE [LARGE SCALE GENOMIC DNA]</scope>
    <source>
        <strain evidence="1 2">ICMP2802</strain>
    </source>
</reference>
<comment type="caution">
    <text evidence="1">The sequence shown here is derived from an EMBL/GenBank/DDBJ whole genome shotgun (WGS) entry which is preliminary data.</text>
</comment>
<evidence type="ECO:0000313" key="1">
    <source>
        <dbReference type="EMBL" id="KPW24030.1"/>
    </source>
</evidence>
<protein>
    <submittedName>
        <fullName evidence="1">Uncharacterized protein</fullName>
    </submittedName>
</protein>
<dbReference type="EMBL" id="LJPM01000127">
    <property type="protein sequence ID" value="KPW24030.1"/>
    <property type="molecule type" value="Genomic_DNA"/>
</dbReference>